<proteinExistence type="predicted"/>
<comment type="caution">
    <text evidence="2">The sequence shown here is derived from an EMBL/GenBank/DDBJ whole genome shotgun (WGS) entry which is preliminary data.</text>
</comment>
<dbReference type="InterPro" id="IPR022894">
    <property type="entry name" value="Oligoribonuclease"/>
</dbReference>
<organism evidence="2 3">
    <name type="scientific">Pristionchus entomophagus</name>
    <dbReference type="NCBI Taxonomy" id="358040"/>
    <lineage>
        <taxon>Eukaryota</taxon>
        <taxon>Metazoa</taxon>
        <taxon>Ecdysozoa</taxon>
        <taxon>Nematoda</taxon>
        <taxon>Chromadorea</taxon>
        <taxon>Rhabditida</taxon>
        <taxon>Rhabditina</taxon>
        <taxon>Diplogasteromorpha</taxon>
        <taxon>Diplogasteroidea</taxon>
        <taxon>Neodiplogasteridae</taxon>
        <taxon>Pristionchus</taxon>
    </lineage>
</organism>
<protein>
    <recommendedName>
        <fullName evidence="4">Ribosomal protein</fullName>
    </recommendedName>
</protein>
<evidence type="ECO:0008006" key="4">
    <source>
        <dbReference type="Google" id="ProtNLM"/>
    </source>
</evidence>
<keyword evidence="1" id="KW-0540">Nuclease</keyword>
<evidence type="ECO:0000313" key="2">
    <source>
        <dbReference type="EMBL" id="GMS82008.1"/>
    </source>
</evidence>
<dbReference type="PANTHER" id="PTHR11046">
    <property type="entry name" value="OLIGORIBONUCLEASE, MITOCHONDRIAL"/>
    <property type="match status" value="1"/>
</dbReference>
<dbReference type="Proteomes" id="UP001432027">
    <property type="component" value="Unassembled WGS sequence"/>
</dbReference>
<accession>A0AAV5SG34</accession>
<dbReference type="AlphaFoldDB" id="A0AAV5SG34"/>
<keyword evidence="3" id="KW-1185">Reference proteome</keyword>
<reference evidence="2" key="1">
    <citation type="submission" date="2023-10" db="EMBL/GenBank/DDBJ databases">
        <title>Genome assembly of Pristionchus species.</title>
        <authorList>
            <person name="Yoshida K."/>
            <person name="Sommer R.J."/>
        </authorList>
    </citation>
    <scope>NUCLEOTIDE SEQUENCE</scope>
    <source>
        <strain evidence="2">RS0144</strain>
    </source>
</reference>
<evidence type="ECO:0000313" key="3">
    <source>
        <dbReference type="Proteomes" id="UP001432027"/>
    </source>
</evidence>
<dbReference type="GO" id="GO:0000175">
    <property type="term" value="F:3'-5'-RNA exonuclease activity"/>
    <property type="evidence" value="ECO:0007669"/>
    <property type="project" value="InterPro"/>
</dbReference>
<keyword evidence="1" id="KW-0378">Hydrolase</keyword>
<gene>
    <name evidence="2" type="ORF">PENTCL1PPCAC_4183</name>
</gene>
<dbReference type="PANTHER" id="PTHR11046:SF25">
    <property type="match status" value="1"/>
</dbReference>
<dbReference type="EMBL" id="BTSX01000001">
    <property type="protein sequence ID" value="GMS82008.1"/>
    <property type="molecule type" value="Genomic_DNA"/>
</dbReference>
<evidence type="ECO:0000256" key="1">
    <source>
        <dbReference type="ARBA" id="ARBA00022722"/>
    </source>
</evidence>
<name>A0AAV5SG34_9BILA</name>
<sequence>MSIPRRCARLMVMRNHTMEWLASKSPEDRHSIVVAARSSVPSIRAENALWKKHLSSEILKRAHEKERERVTMRAAVTMRRMKAVHAVASSGIVTETAEMARLLDPLPPSARVKALRAQIQFRERALMQPPPEDRIYVLSKQGKQISEDELRRRLITLIEDDLRGVIITRSLPSSLIGCDIRRWLADGSMVGRGTEVLRKSGQSLVRVSFPSQSLVFPLGDFEREIEEGSIELIEDLL</sequence>